<dbReference type="Proteomes" id="UP000639338">
    <property type="component" value="Unassembled WGS sequence"/>
</dbReference>
<accession>A0A834Y762</accession>
<dbReference type="EMBL" id="JACMRX010000001">
    <property type="protein sequence ID" value="KAF7998514.1"/>
    <property type="molecule type" value="Genomic_DNA"/>
</dbReference>
<dbReference type="OrthoDB" id="74178at2759"/>
<evidence type="ECO:0000313" key="2">
    <source>
        <dbReference type="EMBL" id="KAF7998514.1"/>
    </source>
</evidence>
<feature type="coiled-coil region" evidence="1">
    <location>
        <begin position="8"/>
        <end position="35"/>
    </location>
</feature>
<comment type="caution">
    <text evidence="2">The sequence shown here is derived from an EMBL/GenBank/DDBJ whole genome shotgun (WGS) entry which is preliminary data.</text>
</comment>
<evidence type="ECO:0000313" key="3">
    <source>
        <dbReference type="Proteomes" id="UP000639338"/>
    </source>
</evidence>
<sequence length="163" mass="18748">MNVYKTSIDAAKVELIETQLNLKKIEKKSKQALDNLGESCELMSQVDVIEENLNLKTKFESQLKKKDLDLINIQNKLYIKNINKIHIKKGNEKLLNKIGEPKENIKILEESHRQEFNDSMFDTSLGRLPSIYDGLRNSGNTTSTNETLQVQLKSREGEIQMLQ</sequence>
<name>A0A834Y762_APHGI</name>
<reference evidence="2 3" key="1">
    <citation type="submission" date="2020-08" db="EMBL/GenBank/DDBJ databases">
        <title>Aphidius gifuensis genome sequencing and assembly.</title>
        <authorList>
            <person name="Du Z."/>
        </authorList>
    </citation>
    <scope>NUCLEOTIDE SEQUENCE [LARGE SCALE GENOMIC DNA]</scope>
    <source>
        <strain evidence="2">YNYX2018</strain>
        <tissue evidence="2">Adults</tissue>
    </source>
</reference>
<gene>
    <name evidence="2" type="ORF">HCN44_010922</name>
</gene>
<organism evidence="2 3">
    <name type="scientific">Aphidius gifuensis</name>
    <name type="common">Parasitoid wasp</name>
    <dbReference type="NCBI Taxonomy" id="684658"/>
    <lineage>
        <taxon>Eukaryota</taxon>
        <taxon>Metazoa</taxon>
        <taxon>Ecdysozoa</taxon>
        <taxon>Arthropoda</taxon>
        <taxon>Hexapoda</taxon>
        <taxon>Insecta</taxon>
        <taxon>Pterygota</taxon>
        <taxon>Neoptera</taxon>
        <taxon>Endopterygota</taxon>
        <taxon>Hymenoptera</taxon>
        <taxon>Apocrita</taxon>
        <taxon>Ichneumonoidea</taxon>
        <taxon>Braconidae</taxon>
        <taxon>Aphidiinae</taxon>
        <taxon>Aphidius</taxon>
    </lineage>
</organism>
<protein>
    <submittedName>
        <fullName evidence="2">Uncharacterized protein</fullName>
    </submittedName>
</protein>
<keyword evidence="3" id="KW-1185">Reference proteome</keyword>
<evidence type="ECO:0000256" key="1">
    <source>
        <dbReference type="SAM" id="Coils"/>
    </source>
</evidence>
<keyword evidence="1" id="KW-0175">Coiled coil</keyword>
<dbReference type="AlphaFoldDB" id="A0A834Y762"/>
<proteinExistence type="predicted"/>